<reference evidence="2 3" key="1">
    <citation type="submission" date="2018-08" db="EMBL/GenBank/DDBJ databases">
        <title>Henriciella mobilis sp. nov., isolated from seawater.</title>
        <authorList>
            <person name="Cheng H."/>
            <person name="Wu Y.-H."/>
            <person name="Xu X.-W."/>
            <person name="Guo L.-L."/>
        </authorList>
    </citation>
    <scope>NUCLEOTIDE SEQUENCE [LARGE SCALE GENOMIC DNA]</scope>
    <source>
        <strain evidence="2 3">CCUG67844</strain>
    </source>
</reference>
<evidence type="ECO:0000256" key="1">
    <source>
        <dbReference type="SAM" id="MobiDB-lite"/>
    </source>
</evidence>
<feature type="compositionally biased region" description="Polar residues" evidence="1">
    <location>
        <begin position="7"/>
        <end position="29"/>
    </location>
</feature>
<protein>
    <submittedName>
        <fullName evidence="2">DUF2252 domain-containing protein</fullName>
    </submittedName>
</protein>
<evidence type="ECO:0000313" key="2">
    <source>
        <dbReference type="EMBL" id="RIJ29173.1"/>
    </source>
</evidence>
<dbReference type="Pfam" id="PF10009">
    <property type="entry name" value="DUF2252"/>
    <property type="match status" value="1"/>
</dbReference>
<dbReference type="Proteomes" id="UP000265845">
    <property type="component" value="Unassembled WGS sequence"/>
</dbReference>
<comment type="caution">
    <text evidence="2">The sequence shown here is derived from an EMBL/GenBank/DDBJ whole genome shotgun (WGS) entry which is preliminary data.</text>
</comment>
<dbReference type="AlphaFoldDB" id="A0A399REV5"/>
<dbReference type="EMBL" id="QWGA01000007">
    <property type="protein sequence ID" value="RIJ29173.1"/>
    <property type="molecule type" value="Genomic_DNA"/>
</dbReference>
<dbReference type="PANTHER" id="PTHR39441:SF1">
    <property type="entry name" value="DUF2252 DOMAIN-CONTAINING PROTEIN"/>
    <property type="match status" value="1"/>
</dbReference>
<dbReference type="PANTHER" id="PTHR39441">
    <property type="entry name" value="DUF2252 DOMAIN-CONTAINING PROTEIN"/>
    <property type="match status" value="1"/>
</dbReference>
<name>A0A399REV5_9PROT</name>
<keyword evidence="3" id="KW-1185">Reference proteome</keyword>
<evidence type="ECO:0000313" key="3">
    <source>
        <dbReference type="Proteomes" id="UP000265845"/>
    </source>
</evidence>
<dbReference type="OrthoDB" id="1491115at2"/>
<organism evidence="2 3">
    <name type="scientific">Henriciella algicola</name>
    <dbReference type="NCBI Taxonomy" id="1608422"/>
    <lineage>
        <taxon>Bacteria</taxon>
        <taxon>Pseudomonadati</taxon>
        <taxon>Pseudomonadota</taxon>
        <taxon>Alphaproteobacteria</taxon>
        <taxon>Hyphomonadales</taxon>
        <taxon>Hyphomonadaceae</taxon>
        <taxon>Henriciella</taxon>
    </lineage>
</organism>
<gene>
    <name evidence="2" type="ORF">D1222_12530</name>
</gene>
<feature type="region of interest" description="Disordered" evidence="1">
    <location>
        <begin position="1"/>
        <end position="47"/>
    </location>
</feature>
<dbReference type="InterPro" id="IPR018721">
    <property type="entry name" value="DUF2252"/>
</dbReference>
<proteinExistence type="predicted"/>
<dbReference type="RefSeq" id="WP_119454587.1">
    <property type="nucleotide sequence ID" value="NZ_QWGA01000007.1"/>
</dbReference>
<accession>A0A399REV5</accession>
<sequence>MAKAATPTKSTKQKPASGTKQSSGGAKSGTQKKKPAEKPKPWRQANGKVDAFRVLAERLANGEQVIPPRMLTGQARREHVRSTLREDHATRIANRAPGAANKFDTLAGDYFKFFRGTALLFYRDLVGEDASMPTVMALGDVHPENFGVMPDANGAPIFGVNDFDETIYAPFTWDIKRGAVGFWVATDMVSGMKRKKRRKVVAKFVKGYLKAMKTYARHSNEEHDAFRLNNSPEVIQRLFEEAWEERRDWLWDDYLKPNGRGFRSDDELQPLSSEKEKFQKAVNELAERKGFDVPDRAGELKVKDVCVRHGQGTASLGLPRYYVLIEGPSKDATDDIIIEFKRARLSALEGLTPPSDFNAGSKADRIAHGQSVQLAHGDIFYGAVEIDGESFMSRERAPFRDDIDIDKLSYKTWKKYAKACGAALAQAHARSDDLGQIDYDVEPAILEATRPRHLFIDDIVRFTAEAADRLKQDHKMFCEDHARGAFENIEMIYR</sequence>